<keyword evidence="3" id="KW-1185">Reference proteome</keyword>
<dbReference type="AlphaFoldDB" id="A0A6H5H5W8"/>
<gene>
    <name evidence="2" type="ORF">NTEN_LOCUS16419</name>
</gene>
<feature type="non-terminal residue" evidence="2">
    <location>
        <position position="1"/>
    </location>
</feature>
<proteinExistence type="predicted"/>
<dbReference type="Proteomes" id="UP000479000">
    <property type="component" value="Unassembled WGS sequence"/>
</dbReference>
<feature type="compositionally biased region" description="Basic and acidic residues" evidence="1">
    <location>
        <begin position="1"/>
        <end position="24"/>
    </location>
</feature>
<dbReference type="EMBL" id="CADCXU010024192">
    <property type="protein sequence ID" value="CAB0011479.1"/>
    <property type="molecule type" value="Genomic_DNA"/>
</dbReference>
<evidence type="ECO:0000256" key="1">
    <source>
        <dbReference type="SAM" id="MobiDB-lite"/>
    </source>
</evidence>
<protein>
    <submittedName>
        <fullName evidence="2">Uncharacterized protein</fullName>
    </submittedName>
</protein>
<sequence length="221" mass="25379">GKHRNHSADRGPAQDKGSNDKGDYDPIVLIIPFDMNYEPTVGIDSEQKIIEEEEIVSPSVPGRQQLYYNPPTPSKRPQSQSRFDIDDKFGKFEIKTLVEDQERFPTYGDRVTGLCTMSQIDQEKKARTASRASFTRIKNQIVIGIENVAPNLRALAKVFDDSFEELNKRDGVVQELMKMDMTITEEDMIEDQEKSDEYSLMYYEIKFKAAEILDNESYSVM</sequence>
<reference evidence="2 3" key="1">
    <citation type="submission" date="2020-02" db="EMBL/GenBank/DDBJ databases">
        <authorList>
            <person name="Ferguson B K."/>
        </authorList>
    </citation>
    <scope>NUCLEOTIDE SEQUENCE [LARGE SCALE GENOMIC DNA]</scope>
</reference>
<evidence type="ECO:0000313" key="2">
    <source>
        <dbReference type="EMBL" id="CAB0011479.1"/>
    </source>
</evidence>
<accession>A0A6H5H5W8</accession>
<feature type="region of interest" description="Disordered" evidence="1">
    <location>
        <begin position="60"/>
        <end position="83"/>
    </location>
</feature>
<organism evidence="2 3">
    <name type="scientific">Nesidiocoris tenuis</name>
    <dbReference type="NCBI Taxonomy" id="355587"/>
    <lineage>
        <taxon>Eukaryota</taxon>
        <taxon>Metazoa</taxon>
        <taxon>Ecdysozoa</taxon>
        <taxon>Arthropoda</taxon>
        <taxon>Hexapoda</taxon>
        <taxon>Insecta</taxon>
        <taxon>Pterygota</taxon>
        <taxon>Neoptera</taxon>
        <taxon>Paraneoptera</taxon>
        <taxon>Hemiptera</taxon>
        <taxon>Heteroptera</taxon>
        <taxon>Panheteroptera</taxon>
        <taxon>Cimicomorpha</taxon>
        <taxon>Miridae</taxon>
        <taxon>Dicyphina</taxon>
        <taxon>Nesidiocoris</taxon>
    </lineage>
</organism>
<evidence type="ECO:0000313" key="3">
    <source>
        <dbReference type="Proteomes" id="UP000479000"/>
    </source>
</evidence>
<feature type="region of interest" description="Disordered" evidence="1">
    <location>
        <begin position="1"/>
        <end position="25"/>
    </location>
</feature>
<name>A0A6H5H5W8_9HEMI</name>